<dbReference type="SUPFAM" id="SSF53155">
    <property type="entry name" value="Methylated DNA-protein cysteine methyltransferase domain"/>
    <property type="match status" value="1"/>
</dbReference>
<evidence type="ECO:0000256" key="4">
    <source>
        <dbReference type="ARBA" id="ARBA00022763"/>
    </source>
</evidence>
<dbReference type="PROSITE" id="PS00374">
    <property type="entry name" value="MGMT"/>
    <property type="match status" value="1"/>
</dbReference>
<keyword evidence="3" id="KW-0808">Transferase</keyword>
<protein>
    <submittedName>
        <fullName evidence="8">Methylated-DNA--[protein]-cysteine S-methyltransferase</fullName>
    </submittedName>
</protein>
<proteinExistence type="predicted"/>
<dbReference type="PANTHER" id="PTHR10815:SF5">
    <property type="entry name" value="METHYLATED-DNA--PROTEIN-CYSTEINE METHYLTRANSFERASE"/>
    <property type="match status" value="1"/>
</dbReference>
<comment type="catalytic activity">
    <reaction evidence="1">
        <text>a 4-O-methyl-thymidine in DNA + L-cysteinyl-[protein] = a thymidine in DNA + S-methyl-L-cysteinyl-[protein]</text>
        <dbReference type="Rhea" id="RHEA:53428"/>
        <dbReference type="Rhea" id="RHEA-COMP:10131"/>
        <dbReference type="Rhea" id="RHEA-COMP:10132"/>
        <dbReference type="Rhea" id="RHEA-COMP:13555"/>
        <dbReference type="Rhea" id="RHEA-COMP:13556"/>
        <dbReference type="ChEBI" id="CHEBI:29950"/>
        <dbReference type="ChEBI" id="CHEBI:82612"/>
        <dbReference type="ChEBI" id="CHEBI:137386"/>
        <dbReference type="ChEBI" id="CHEBI:137387"/>
        <dbReference type="EC" id="2.1.1.63"/>
    </reaction>
</comment>
<dbReference type="RefSeq" id="WP_051245794.1">
    <property type="nucleotide sequence ID" value="NZ_JACJLA010000016.1"/>
</dbReference>
<dbReference type="InterPro" id="IPR036217">
    <property type="entry name" value="MethylDNA_cys_MeTrfase_DNAb"/>
</dbReference>
<evidence type="ECO:0000256" key="5">
    <source>
        <dbReference type="ARBA" id="ARBA00023204"/>
    </source>
</evidence>
<comment type="caution">
    <text evidence="8">The sequence shown here is derived from an EMBL/GenBank/DDBJ whole genome shotgun (WGS) entry which is preliminary data.</text>
</comment>
<sequence length="192" mass="20866">MNTQSNERIIYTHSLTLPRLGPLTLYSDGTHLIGLAMPTQKYDTIGAAQYISKTLPIFEETEAWLHAYEEGNDPGPVPPLQPEGTDFRKRVWHALLTIPYGRLTTYGDLATVVYGNKCGGLSARAIGGAVGHNPIPIIIPCHRVIGHDGSLTGYTGGLDIKIRLLELEHLTVTDNQVISPPLISTASLITET</sequence>
<feature type="domain" description="Methylated-DNA-[protein]-cysteine S-methyltransferase DNA binding" evidence="7">
    <location>
        <begin position="86"/>
        <end position="169"/>
    </location>
</feature>
<evidence type="ECO:0000256" key="3">
    <source>
        <dbReference type="ARBA" id="ARBA00022679"/>
    </source>
</evidence>
<keyword evidence="5" id="KW-0234">DNA repair</keyword>
<keyword evidence="9" id="KW-1185">Reference proteome</keyword>
<dbReference type="InterPro" id="IPR014048">
    <property type="entry name" value="MethylDNA_cys_MeTrfase_DNA-bd"/>
</dbReference>
<reference evidence="8 9" key="1">
    <citation type="journal article" date="2021" name="Sci. Rep.">
        <title>The distribution of antibiotic resistance genes in chicken gut microbiota commensals.</title>
        <authorList>
            <person name="Juricova H."/>
            <person name="Matiasovicova J."/>
            <person name="Kubasova T."/>
            <person name="Cejkova D."/>
            <person name="Rychlik I."/>
        </authorList>
    </citation>
    <scope>NUCLEOTIDE SEQUENCE [LARGE SCALE GENOMIC DNA]</scope>
    <source>
        <strain evidence="8 9">An537</strain>
    </source>
</reference>
<evidence type="ECO:0000259" key="7">
    <source>
        <dbReference type="Pfam" id="PF01035"/>
    </source>
</evidence>
<dbReference type="SUPFAM" id="SSF46767">
    <property type="entry name" value="Methylated DNA-protein cysteine methyltransferase, C-terminal domain"/>
    <property type="match status" value="1"/>
</dbReference>
<evidence type="ECO:0000313" key="8">
    <source>
        <dbReference type="EMBL" id="MBM6913293.1"/>
    </source>
</evidence>
<dbReference type="InterPro" id="IPR036631">
    <property type="entry name" value="MGMT_N_sf"/>
</dbReference>
<dbReference type="InterPro" id="IPR036388">
    <property type="entry name" value="WH-like_DNA-bd_sf"/>
</dbReference>
<evidence type="ECO:0000256" key="1">
    <source>
        <dbReference type="ARBA" id="ARBA00001286"/>
    </source>
</evidence>
<evidence type="ECO:0000313" key="9">
    <source>
        <dbReference type="Proteomes" id="UP000707138"/>
    </source>
</evidence>
<keyword evidence="4" id="KW-0227">DNA damage</keyword>
<dbReference type="PANTHER" id="PTHR10815">
    <property type="entry name" value="METHYLATED-DNA--PROTEIN-CYSTEINE METHYLTRANSFERASE"/>
    <property type="match status" value="1"/>
</dbReference>
<keyword evidence="2" id="KW-0489">Methyltransferase</keyword>
<organism evidence="8 9">
    <name type="scientific">Veillonella magna</name>
    <dbReference type="NCBI Taxonomy" id="464322"/>
    <lineage>
        <taxon>Bacteria</taxon>
        <taxon>Bacillati</taxon>
        <taxon>Bacillota</taxon>
        <taxon>Negativicutes</taxon>
        <taxon>Veillonellales</taxon>
        <taxon>Veillonellaceae</taxon>
        <taxon>Veillonella</taxon>
    </lineage>
</organism>
<evidence type="ECO:0000256" key="2">
    <source>
        <dbReference type="ARBA" id="ARBA00022603"/>
    </source>
</evidence>
<dbReference type="Gene3D" id="3.30.160.70">
    <property type="entry name" value="Methylated DNA-protein cysteine methyltransferase domain"/>
    <property type="match status" value="1"/>
</dbReference>
<accession>A0ABS2GIQ8</accession>
<name>A0ABS2GIQ8_9FIRM</name>
<dbReference type="Proteomes" id="UP000707138">
    <property type="component" value="Unassembled WGS sequence"/>
</dbReference>
<evidence type="ECO:0000256" key="6">
    <source>
        <dbReference type="ARBA" id="ARBA00049348"/>
    </source>
</evidence>
<comment type="catalytic activity">
    <reaction evidence="6">
        <text>a 6-O-methyl-2'-deoxyguanosine in DNA + L-cysteinyl-[protein] = S-methyl-L-cysteinyl-[protein] + a 2'-deoxyguanosine in DNA</text>
        <dbReference type="Rhea" id="RHEA:24000"/>
        <dbReference type="Rhea" id="RHEA-COMP:10131"/>
        <dbReference type="Rhea" id="RHEA-COMP:10132"/>
        <dbReference type="Rhea" id="RHEA-COMP:11367"/>
        <dbReference type="Rhea" id="RHEA-COMP:11368"/>
        <dbReference type="ChEBI" id="CHEBI:29950"/>
        <dbReference type="ChEBI" id="CHEBI:82612"/>
        <dbReference type="ChEBI" id="CHEBI:85445"/>
        <dbReference type="ChEBI" id="CHEBI:85448"/>
        <dbReference type="EC" id="2.1.1.63"/>
    </reaction>
</comment>
<dbReference type="CDD" id="cd06445">
    <property type="entry name" value="ATase"/>
    <property type="match status" value="1"/>
</dbReference>
<dbReference type="NCBIfam" id="TIGR00589">
    <property type="entry name" value="ogt"/>
    <property type="match status" value="1"/>
</dbReference>
<dbReference type="EMBL" id="JACJLA010000016">
    <property type="protein sequence ID" value="MBM6913293.1"/>
    <property type="molecule type" value="Genomic_DNA"/>
</dbReference>
<gene>
    <name evidence="8" type="ORF">H6A01_08170</name>
</gene>
<dbReference type="Gene3D" id="1.10.10.10">
    <property type="entry name" value="Winged helix-like DNA-binding domain superfamily/Winged helix DNA-binding domain"/>
    <property type="match status" value="1"/>
</dbReference>
<dbReference type="InterPro" id="IPR001497">
    <property type="entry name" value="MethylDNA_cys_MeTrfase_AS"/>
</dbReference>
<dbReference type="Pfam" id="PF01035">
    <property type="entry name" value="DNA_binding_1"/>
    <property type="match status" value="1"/>
</dbReference>